<dbReference type="PANTHER" id="PTHR33221">
    <property type="entry name" value="WINGED HELIX-TURN-HELIX TRANSCRIPTIONAL REGULATOR, RRF2 FAMILY"/>
    <property type="match status" value="1"/>
</dbReference>
<protein>
    <submittedName>
        <fullName evidence="2">BadM/Rrf2 family transcriptional regulator</fullName>
    </submittedName>
</protein>
<dbReference type="EMBL" id="CP005587">
    <property type="protein sequence ID" value="AGK58225.1"/>
    <property type="molecule type" value="Genomic_DNA"/>
</dbReference>
<dbReference type="eggNOG" id="COG1959">
    <property type="taxonomic scope" value="Bacteria"/>
</dbReference>
<evidence type="ECO:0000313" key="2">
    <source>
        <dbReference type="EMBL" id="AGK58225.1"/>
    </source>
</evidence>
<gene>
    <name evidence="2" type="ORF">HYPDE_32763</name>
</gene>
<dbReference type="Proteomes" id="UP000005952">
    <property type="component" value="Chromosome"/>
</dbReference>
<keyword evidence="3" id="KW-1185">Reference proteome</keyword>
<proteinExistence type="predicted"/>
<dbReference type="STRING" id="670307.HYPDE_32763"/>
<evidence type="ECO:0000256" key="1">
    <source>
        <dbReference type="ARBA" id="ARBA00023125"/>
    </source>
</evidence>
<sequence>MPIRGNRLAEHSMRLTVHSDYALRVLMYLGARRERLATIEEIAKVYAISENHLMKVVNRLAKHGFVETLRGRGGGLRLGKSADTVTLGEVLRVVEEDFQIVECLGESNMCRISETCRLKHALRRALDAFLAELDEWTLADILSNRNALLNELRPFLS</sequence>
<reference evidence="2 3" key="1">
    <citation type="journal article" date="2013" name="Genome Announc.">
        <title>Genome sequences for three denitrifying bacterial strains isolated from a uranium- and nitrate-contaminated subsurface environment.</title>
        <authorList>
            <person name="Venkatramanan R."/>
            <person name="Prakash O."/>
            <person name="Woyke T."/>
            <person name="Chain P."/>
            <person name="Goodwin L.A."/>
            <person name="Watson D."/>
            <person name="Brooks S."/>
            <person name="Kostka J.E."/>
            <person name="Green S.J."/>
        </authorList>
    </citation>
    <scope>NUCLEOTIDE SEQUENCE [LARGE SCALE GENOMIC DNA]</scope>
    <source>
        <strain evidence="2 3">1NES1</strain>
    </source>
</reference>
<dbReference type="Gene3D" id="1.10.10.10">
    <property type="entry name" value="Winged helix-like DNA-binding domain superfamily/Winged helix DNA-binding domain"/>
    <property type="match status" value="1"/>
</dbReference>
<dbReference type="InterPro" id="IPR036388">
    <property type="entry name" value="WH-like_DNA-bd_sf"/>
</dbReference>
<dbReference type="GO" id="GO:0003700">
    <property type="term" value="F:DNA-binding transcription factor activity"/>
    <property type="evidence" value="ECO:0007669"/>
    <property type="project" value="TreeGrafter"/>
</dbReference>
<name>N0BDL5_9HYPH</name>
<evidence type="ECO:0000313" key="3">
    <source>
        <dbReference type="Proteomes" id="UP000005952"/>
    </source>
</evidence>
<accession>N0BDL5</accession>
<organism evidence="2 3">
    <name type="scientific">Hyphomicrobium denitrificans 1NES1</name>
    <dbReference type="NCBI Taxonomy" id="670307"/>
    <lineage>
        <taxon>Bacteria</taxon>
        <taxon>Pseudomonadati</taxon>
        <taxon>Pseudomonadota</taxon>
        <taxon>Alphaproteobacteria</taxon>
        <taxon>Hyphomicrobiales</taxon>
        <taxon>Hyphomicrobiaceae</taxon>
        <taxon>Hyphomicrobium</taxon>
    </lineage>
</organism>
<dbReference type="PROSITE" id="PS51197">
    <property type="entry name" value="HTH_RRF2_2"/>
    <property type="match status" value="1"/>
</dbReference>
<dbReference type="AlphaFoldDB" id="N0BDL5"/>
<dbReference type="NCBIfam" id="TIGR00738">
    <property type="entry name" value="rrf2_super"/>
    <property type="match status" value="1"/>
</dbReference>
<keyword evidence="1" id="KW-0238">DNA-binding</keyword>
<dbReference type="KEGG" id="hdt:HYPDE_32763"/>
<dbReference type="HOGENOM" id="CLU_107144_2_1_5"/>
<dbReference type="Pfam" id="PF02082">
    <property type="entry name" value="Rrf2"/>
    <property type="match status" value="1"/>
</dbReference>
<dbReference type="GO" id="GO:0003677">
    <property type="term" value="F:DNA binding"/>
    <property type="evidence" value="ECO:0007669"/>
    <property type="project" value="UniProtKB-KW"/>
</dbReference>
<dbReference type="InterPro" id="IPR036390">
    <property type="entry name" value="WH_DNA-bd_sf"/>
</dbReference>
<dbReference type="PANTHER" id="PTHR33221:SF4">
    <property type="entry name" value="HTH-TYPE TRANSCRIPTIONAL REPRESSOR NSRR"/>
    <property type="match status" value="1"/>
</dbReference>
<dbReference type="GO" id="GO:0005829">
    <property type="term" value="C:cytosol"/>
    <property type="evidence" value="ECO:0007669"/>
    <property type="project" value="TreeGrafter"/>
</dbReference>
<dbReference type="SUPFAM" id="SSF46785">
    <property type="entry name" value="Winged helix' DNA-binding domain"/>
    <property type="match status" value="1"/>
</dbReference>
<dbReference type="InterPro" id="IPR000944">
    <property type="entry name" value="Tscrpt_reg_Rrf2"/>
</dbReference>